<accession>A0AAP3CQX3</accession>
<evidence type="ECO:0000313" key="2">
    <source>
        <dbReference type="Proteomes" id="UP001075387"/>
    </source>
</evidence>
<comment type="caution">
    <text evidence="1">The sequence shown here is derived from an EMBL/GenBank/DDBJ whole genome shotgun (WGS) entry which is preliminary data.</text>
</comment>
<dbReference type="RefSeq" id="WP_268446118.1">
    <property type="nucleotide sequence ID" value="NZ_JALAQA010000005.1"/>
</dbReference>
<reference evidence="1" key="1">
    <citation type="submission" date="2022-02" db="EMBL/GenBank/DDBJ databases">
        <title>Crop Bioprotection Bacillus Genome Sequencing.</title>
        <authorList>
            <person name="Dunlap C."/>
        </authorList>
    </citation>
    <scope>NUCLEOTIDE SEQUENCE</scope>
    <source>
        <strain evidence="1">CK3O2B-54A</strain>
    </source>
</reference>
<gene>
    <name evidence="1" type="ORF">MOD07_09330</name>
</gene>
<dbReference type="EMBL" id="JALAQA010000005">
    <property type="protein sequence ID" value="MCY8509747.1"/>
    <property type="molecule type" value="Genomic_DNA"/>
</dbReference>
<evidence type="ECO:0000313" key="1">
    <source>
        <dbReference type="EMBL" id="MCY8509747.1"/>
    </source>
</evidence>
<organism evidence="1 2">
    <name type="scientific">Bacillus mojavensis</name>
    <dbReference type="NCBI Taxonomy" id="72360"/>
    <lineage>
        <taxon>Bacteria</taxon>
        <taxon>Bacillati</taxon>
        <taxon>Bacillota</taxon>
        <taxon>Bacilli</taxon>
        <taxon>Bacillales</taxon>
        <taxon>Bacillaceae</taxon>
        <taxon>Bacillus</taxon>
    </lineage>
</organism>
<name>A0AAP3CQX3_BACMO</name>
<protein>
    <submittedName>
        <fullName evidence="1">Uncharacterized protein</fullName>
    </submittedName>
</protein>
<proteinExistence type="predicted"/>
<dbReference type="AlphaFoldDB" id="A0AAP3CQX3"/>
<sequence>MSSGIKLNIDDSVGQHLRFIFTENGKNLLELRLDLTAILDATCNLGGLEILGSNNIKETFLYEWIYELGMKHLDKVDEFEIVRIQQPNVINRELVTPWEVLERIPVD</sequence>
<dbReference type="Proteomes" id="UP001075387">
    <property type="component" value="Unassembled WGS sequence"/>
</dbReference>